<protein>
    <submittedName>
        <fullName evidence="8">Molybdopterin dinucleotide binding domain-containing protein</fullName>
    </submittedName>
</protein>
<accession>A0ABZ2TKA6</accession>
<name>A0ABZ2TKA6_9RHOB</name>
<dbReference type="InterPro" id="IPR050612">
    <property type="entry name" value="Prok_Mopterin_Oxidored"/>
</dbReference>
<feature type="domain" description="Molybdopterin oxidoreductase" evidence="6">
    <location>
        <begin position="3"/>
        <end position="70"/>
    </location>
</feature>
<dbReference type="Pfam" id="PF00384">
    <property type="entry name" value="Molybdopterin"/>
    <property type="match status" value="1"/>
</dbReference>
<evidence type="ECO:0000256" key="5">
    <source>
        <dbReference type="ARBA" id="ARBA00023002"/>
    </source>
</evidence>
<evidence type="ECO:0000313" key="8">
    <source>
        <dbReference type="EMBL" id="WYK20180.1"/>
    </source>
</evidence>
<feature type="domain" description="Molybdopterin dinucleotide-binding" evidence="7">
    <location>
        <begin position="187"/>
        <end position="301"/>
    </location>
</feature>
<keyword evidence="5" id="KW-0560">Oxidoreductase</keyword>
<comment type="cofactor">
    <cofactor evidence="1">
        <name>Mo-bis(molybdopterin guanine dinucleotide)</name>
        <dbReference type="ChEBI" id="CHEBI:60539"/>
    </cofactor>
</comment>
<gene>
    <name evidence="8" type="ORF">RZS32_018465</name>
</gene>
<evidence type="ECO:0000259" key="7">
    <source>
        <dbReference type="Pfam" id="PF01568"/>
    </source>
</evidence>
<reference evidence="8 9" key="1">
    <citation type="submission" date="2024-02" db="EMBL/GenBank/DDBJ databases">
        <title>Roseovarius strain W115 nov., isolated from a marine algae.</title>
        <authorList>
            <person name="Lee M.W."/>
            <person name="Lee J.K."/>
            <person name="Kim J.M."/>
            <person name="Choi D.G."/>
            <person name="Baek J.H."/>
            <person name="Bayburt H."/>
            <person name="Jung J.J."/>
            <person name="Han D.M."/>
            <person name="Jeon C.O."/>
        </authorList>
    </citation>
    <scope>NUCLEOTIDE SEQUENCE [LARGE SCALE GENOMIC DNA]</scope>
    <source>
        <strain evidence="8 9">W115</strain>
        <plasmid evidence="8 9">unnamed1</plasmid>
    </source>
</reference>
<keyword evidence="8" id="KW-0614">Plasmid</keyword>
<keyword evidence="4" id="KW-0479">Metal-binding</keyword>
<dbReference type="InterPro" id="IPR006656">
    <property type="entry name" value="Mopterin_OxRdtase"/>
</dbReference>
<evidence type="ECO:0000313" key="9">
    <source>
        <dbReference type="Proteomes" id="UP001281305"/>
    </source>
</evidence>
<keyword evidence="3" id="KW-0500">Molybdenum</keyword>
<dbReference type="EMBL" id="CP146607">
    <property type="protein sequence ID" value="WYK20180.1"/>
    <property type="molecule type" value="Genomic_DNA"/>
</dbReference>
<dbReference type="InterPro" id="IPR006657">
    <property type="entry name" value="MoPterin_dinucl-bd_dom"/>
</dbReference>
<dbReference type="PANTHER" id="PTHR43742:SF10">
    <property type="entry name" value="TRIMETHYLAMINE-N-OXIDE REDUCTASE 2"/>
    <property type="match status" value="1"/>
</dbReference>
<evidence type="ECO:0000256" key="4">
    <source>
        <dbReference type="ARBA" id="ARBA00022723"/>
    </source>
</evidence>
<dbReference type="SUPFAM" id="SSF50692">
    <property type="entry name" value="ADC-like"/>
    <property type="match status" value="1"/>
</dbReference>
<geneLocation type="plasmid" evidence="8 9">
    <name>unnamed1</name>
</geneLocation>
<dbReference type="SUPFAM" id="SSF53706">
    <property type="entry name" value="Formate dehydrogenase/DMSO reductase, domains 1-3"/>
    <property type="match status" value="1"/>
</dbReference>
<dbReference type="InterPro" id="IPR009010">
    <property type="entry name" value="Asp_de-COase-like_dom_sf"/>
</dbReference>
<organism evidence="8 9">
    <name type="scientific">Roseovarius rhodophyticola</name>
    <dbReference type="NCBI Taxonomy" id="3080827"/>
    <lineage>
        <taxon>Bacteria</taxon>
        <taxon>Pseudomonadati</taxon>
        <taxon>Pseudomonadota</taxon>
        <taxon>Alphaproteobacteria</taxon>
        <taxon>Rhodobacterales</taxon>
        <taxon>Roseobacteraceae</taxon>
        <taxon>Roseovarius</taxon>
    </lineage>
</organism>
<evidence type="ECO:0000256" key="1">
    <source>
        <dbReference type="ARBA" id="ARBA00001942"/>
    </source>
</evidence>
<dbReference type="Gene3D" id="3.90.55.10">
    <property type="entry name" value="Dimethylsulfoxide Reductase, domain 3"/>
    <property type="match status" value="1"/>
</dbReference>
<proteinExistence type="inferred from homology"/>
<dbReference type="Gene3D" id="3.40.228.10">
    <property type="entry name" value="Dimethylsulfoxide Reductase, domain 2"/>
    <property type="match status" value="1"/>
</dbReference>
<dbReference type="Gene3D" id="2.40.40.20">
    <property type="match status" value="1"/>
</dbReference>
<evidence type="ECO:0000259" key="6">
    <source>
        <dbReference type="Pfam" id="PF00384"/>
    </source>
</evidence>
<dbReference type="RefSeq" id="WP_317054337.1">
    <property type="nucleotide sequence ID" value="NZ_CP146607.1"/>
</dbReference>
<dbReference type="Proteomes" id="UP001281305">
    <property type="component" value="Plasmid unnamed1"/>
</dbReference>
<evidence type="ECO:0000256" key="2">
    <source>
        <dbReference type="ARBA" id="ARBA00010312"/>
    </source>
</evidence>
<dbReference type="PANTHER" id="PTHR43742">
    <property type="entry name" value="TRIMETHYLAMINE-N-OXIDE REDUCTASE"/>
    <property type="match status" value="1"/>
</dbReference>
<evidence type="ECO:0000256" key="3">
    <source>
        <dbReference type="ARBA" id="ARBA00022505"/>
    </source>
</evidence>
<sequence length="309" mass="34042">MRPETVIVHEPWWTATAKRADIVFPATTPFEREDIGRANLDNYLFFMPRLIDPVGAARNDYDIFADLSDRLGTREVFTEGRDVEGWLRHLYGDFRSAAVEAGIDLPDFDGLRSRNWMHLPITPDEDVPSVLSRFREDPEGHPLTTPSGRIELFSETVDGFGYEDCPGHPVWLPPSEWLGTATRQAPLHLVSPQPGDKLHSQMEAALADVEGARPERIVIHPEDAHARGIAMGDLVRVHNARGACLARARLSDDIREGVVALPTGAWYGDPGENTDPQGNPNVLTMDVGTSSLGQGCSAHTALVEVSLLE</sequence>
<dbReference type="Pfam" id="PF01568">
    <property type="entry name" value="Molydop_binding"/>
    <property type="match status" value="1"/>
</dbReference>
<dbReference type="Gene3D" id="3.40.50.740">
    <property type="match status" value="1"/>
</dbReference>
<comment type="similarity">
    <text evidence="2">Belongs to the prokaryotic molybdopterin-containing oxidoreductase family.</text>
</comment>
<keyword evidence="9" id="KW-1185">Reference proteome</keyword>